<organism evidence="2 3">
    <name type="scientific">Liparis tanakae</name>
    <name type="common">Tanaka's snailfish</name>
    <dbReference type="NCBI Taxonomy" id="230148"/>
    <lineage>
        <taxon>Eukaryota</taxon>
        <taxon>Metazoa</taxon>
        <taxon>Chordata</taxon>
        <taxon>Craniata</taxon>
        <taxon>Vertebrata</taxon>
        <taxon>Euteleostomi</taxon>
        <taxon>Actinopterygii</taxon>
        <taxon>Neopterygii</taxon>
        <taxon>Teleostei</taxon>
        <taxon>Neoteleostei</taxon>
        <taxon>Acanthomorphata</taxon>
        <taxon>Eupercaria</taxon>
        <taxon>Perciformes</taxon>
        <taxon>Cottioidei</taxon>
        <taxon>Cottales</taxon>
        <taxon>Liparidae</taxon>
        <taxon>Liparis</taxon>
    </lineage>
</organism>
<reference evidence="2 3" key="1">
    <citation type="submission" date="2019-03" db="EMBL/GenBank/DDBJ databases">
        <title>First draft genome of Liparis tanakae, snailfish: a comprehensive survey of snailfish specific genes.</title>
        <authorList>
            <person name="Kim W."/>
            <person name="Song I."/>
            <person name="Jeong J.-H."/>
            <person name="Kim D."/>
            <person name="Kim S."/>
            <person name="Ryu S."/>
            <person name="Song J.Y."/>
            <person name="Lee S.K."/>
        </authorList>
    </citation>
    <scope>NUCLEOTIDE SEQUENCE [LARGE SCALE GENOMIC DNA]</scope>
    <source>
        <tissue evidence="2">Muscle</tissue>
    </source>
</reference>
<gene>
    <name evidence="2" type="ORF">EYF80_022853</name>
</gene>
<proteinExistence type="predicted"/>
<evidence type="ECO:0000313" key="3">
    <source>
        <dbReference type="Proteomes" id="UP000314294"/>
    </source>
</evidence>
<dbReference type="Proteomes" id="UP000314294">
    <property type="component" value="Unassembled WGS sequence"/>
</dbReference>
<keyword evidence="3" id="KW-1185">Reference proteome</keyword>
<comment type="caution">
    <text evidence="2">The sequence shown here is derived from an EMBL/GenBank/DDBJ whole genome shotgun (WGS) entry which is preliminary data.</text>
</comment>
<evidence type="ECO:0000313" key="2">
    <source>
        <dbReference type="EMBL" id="TNN66936.1"/>
    </source>
</evidence>
<evidence type="ECO:0000256" key="1">
    <source>
        <dbReference type="SAM" id="MobiDB-lite"/>
    </source>
</evidence>
<dbReference type="AlphaFoldDB" id="A0A4Z2HM70"/>
<dbReference type="EMBL" id="SRLO01000212">
    <property type="protein sequence ID" value="TNN66936.1"/>
    <property type="molecule type" value="Genomic_DNA"/>
</dbReference>
<feature type="region of interest" description="Disordered" evidence="1">
    <location>
        <begin position="1"/>
        <end position="22"/>
    </location>
</feature>
<sequence>MFHSSDGPGRRAQLGSIRASSGRCGAERGGWGALGLRGARLRPSGEERRGEESCWLNNEPMRETMEVDCARREEDGGMKWGVSG</sequence>
<name>A0A4Z2HM70_9TELE</name>
<accession>A0A4Z2HM70</accession>
<protein>
    <submittedName>
        <fullName evidence="2">Uncharacterized protein</fullName>
    </submittedName>
</protein>